<organism evidence="1">
    <name type="scientific">Arundo donax</name>
    <name type="common">Giant reed</name>
    <name type="synonym">Donax arundinaceus</name>
    <dbReference type="NCBI Taxonomy" id="35708"/>
    <lineage>
        <taxon>Eukaryota</taxon>
        <taxon>Viridiplantae</taxon>
        <taxon>Streptophyta</taxon>
        <taxon>Embryophyta</taxon>
        <taxon>Tracheophyta</taxon>
        <taxon>Spermatophyta</taxon>
        <taxon>Magnoliopsida</taxon>
        <taxon>Liliopsida</taxon>
        <taxon>Poales</taxon>
        <taxon>Poaceae</taxon>
        <taxon>PACMAD clade</taxon>
        <taxon>Arundinoideae</taxon>
        <taxon>Arundineae</taxon>
        <taxon>Arundo</taxon>
    </lineage>
</organism>
<reference evidence="1" key="2">
    <citation type="journal article" date="2015" name="Data Brief">
        <title>Shoot transcriptome of the giant reed, Arundo donax.</title>
        <authorList>
            <person name="Barrero R.A."/>
            <person name="Guerrero F.D."/>
            <person name="Moolhuijzen P."/>
            <person name="Goolsby J.A."/>
            <person name="Tidwell J."/>
            <person name="Bellgard S.E."/>
            <person name="Bellgard M.I."/>
        </authorList>
    </citation>
    <scope>NUCLEOTIDE SEQUENCE</scope>
    <source>
        <tissue evidence="1">Shoot tissue taken approximately 20 cm above the soil surface</tissue>
    </source>
</reference>
<accession>A0A0A9H8T7</accession>
<evidence type="ECO:0000313" key="1">
    <source>
        <dbReference type="EMBL" id="JAE32224.1"/>
    </source>
</evidence>
<sequence length="37" mass="3768">MASSLTKPITSSPPSATTTAVYLSATAARYRSSTTCS</sequence>
<protein>
    <submittedName>
        <fullName evidence="1">Uncharacterized protein</fullName>
    </submittedName>
</protein>
<name>A0A0A9H8T7_ARUDO</name>
<proteinExistence type="predicted"/>
<dbReference type="EMBL" id="GBRH01165672">
    <property type="protein sequence ID" value="JAE32224.1"/>
    <property type="molecule type" value="Transcribed_RNA"/>
</dbReference>
<reference evidence="1" key="1">
    <citation type="submission" date="2014-09" db="EMBL/GenBank/DDBJ databases">
        <authorList>
            <person name="Magalhaes I.L.F."/>
            <person name="Oliveira U."/>
            <person name="Santos F.R."/>
            <person name="Vidigal T.H.D.A."/>
            <person name="Brescovit A.D."/>
            <person name="Santos A.J."/>
        </authorList>
    </citation>
    <scope>NUCLEOTIDE SEQUENCE</scope>
    <source>
        <tissue evidence="1">Shoot tissue taken approximately 20 cm above the soil surface</tissue>
    </source>
</reference>
<dbReference type="AlphaFoldDB" id="A0A0A9H8T7"/>